<keyword evidence="1" id="KW-0812">Transmembrane</keyword>
<name>A0A9P9IJ95_9PLEO</name>
<feature type="transmembrane region" description="Helical" evidence="1">
    <location>
        <begin position="339"/>
        <end position="360"/>
    </location>
</feature>
<keyword evidence="1" id="KW-0472">Membrane</keyword>
<protein>
    <submittedName>
        <fullName evidence="3">Uncharacterized protein</fullName>
    </submittedName>
</protein>
<proteinExistence type="predicted"/>
<evidence type="ECO:0000256" key="1">
    <source>
        <dbReference type="SAM" id="Phobius"/>
    </source>
</evidence>
<keyword evidence="1" id="KW-1133">Transmembrane helix</keyword>
<comment type="caution">
    <text evidence="3">The sequence shown here is derived from an EMBL/GenBank/DDBJ whole genome shotgun (WGS) entry which is preliminary data.</text>
</comment>
<accession>A0A9P9IJ95</accession>
<evidence type="ECO:0000256" key="2">
    <source>
        <dbReference type="SAM" id="SignalP"/>
    </source>
</evidence>
<dbReference type="EMBL" id="JAGMWT010000009">
    <property type="protein sequence ID" value="KAH7122282.1"/>
    <property type="molecule type" value="Genomic_DNA"/>
</dbReference>
<keyword evidence="2" id="KW-0732">Signal</keyword>
<evidence type="ECO:0000313" key="4">
    <source>
        <dbReference type="Proteomes" id="UP000700596"/>
    </source>
</evidence>
<keyword evidence="4" id="KW-1185">Reference proteome</keyword>
<feature type="signal peptide" evidence="2">
    <location>
        <begin position="1"/>
        <end position="18"/>
    </location>
</feature>
<reference evidence="3" key="1">
    <citation type="journal article" date="2021" name="Nat. Commun.">
        <title>Genetic determinants of endophytism in the Arabidopsis root mycobiome.</title>
        <authorList>
            <person name="Mesny F."/>
            <person name="Miyauchi S."/>
            <person name="Thiergart T."/>
            <person name="Pickel B."/>
            <person name="Atanasova L."/>
            <person name="Karlsson M."/>
            <person name="Huettel B."/>
            <person name="Barry K.W."/>
            <person name="Haridas S."/>
            <person name="Chen C."/>
            <person name="Bauer D."/>
            <person name="Andreopoulos W."/>
            <person name="Pangilinan J."/>
            <person name="LaButti K."/>
            <person name="Riley R."/>
            <person name="Lipzen A."/>
            <person name="Clum A."/>
            <person name="Drula E."/>
            <person name="Henrissat B."/>
            <person name="Kohler A."/>
            <person name="Grigoriev I.V."/>
            <person name="Martin F.M."/>
            <person name="Hacquard S."/>
        </authorList>
    </citation>
    <scope>NUCLEOTIDE SEQUENCE</scope>
    <source>
        <strain evidence="3">MPI-CAGE-CH-0243</strain>
    </source>
</reference>
<dbReference type="AlphaFoldDB" id="A0A9P9IJ95"/>
<gene>
    <name evidence="3" type="ORF">B0J11DRAFT_334744</name>
</gene>
<dbReference type="OrthoDB" id="3795823at2759"/>
<dbReference type="Proteomes" id="UP000700596">
    <property type="component" value="Unassembled WGS sequence"/>
</dbReference>
<sequence length="495" mass="54423">MLSSILTFAALTLPLVSCKGGGKGGGGGGGGSGGGSGGGTSIIPYVADECYTTGLSAVYMYSNGSDGRNDGPSLGNNYWQYIWDDQHHNNTINYMTTKIPTINWGMEIFDAYYNGSFSLTVTPPTSNSTFNCPELKSQTIPNMYLRLGPQSNRDINRKNYGDENSYYFQFGRSIFERDCPQTPNKAFVNFESSNDNLQQAQVWTLKQTKNGDKFDLEGSLTSNLASYNNYWNYVVNTTGTDAPYPNPVYPQIRCPRTFSLRTILANAGARMAATVTAKEAKMNFEFTDTEVGYKITGSFTGQHWEKGPKILFDKDTIQTTGEVPHVKPRVTKKSATDGFLKWVIIGVSIGVGLLAVYLIWRFFSCLASCIKCCCCCKRKPKQPKAPKSDVEQGGTFEYKQPQSHVMPVAAPQYTPVPAEPEISYQVTPAVAESYGVMGGVGYAEITAAQQDLHRQHVDLHNAKLRGDAGAGAFAESMIVHNTRVIEHWMTVRKSF</sequence>
<feature type="chain" id="PRO_5040479022" evidence="2">
    <location>
        <begin position="19"/>
        <end position="495"/>
    </location>
</feature>
<evidence type="ECO:0000313" key="3">
    <source>
        <dbReference type="EMBL" id="KAH7122282.1"/>
    </source>
</evidence>
<organism evidence="3 4">
    <name type="scientific">Dendryphion nanum</name>
    <dbReference type="NCBI Taxonomy" id="256645"/>
    <lineage>
        <taxon>Eukaryota</taxon>
        <taxon>Fungi</taxon>
        <taxon>Dikarya</taxon>
        <taxon>Ascomycota</taxon>
        <taxon>Pezizomycotina</taxon>
        <taxon>Dothideomycetes</taxon>
        <taxon>Pleosporomycetidae</taxon>
        <taxon>Pleosporales</taxon>
        <taxon>Torulaceae</taxon>
        <taxon>Dendryphion</taxon>
    </lineage>
</organism>